<dbReference type="EMBL" id="CAUZLT010000001">
    <property type="protein sequence ID" value="CAK1224580.1"/>
    <property type="molecule type" value="Genomic_DNA"/>
</dbReference>
<dbReference type="RefSeq" id="WP_338347360.1">
    <property type="nucleotide sequence ID" value="NZ_CAUZLT010000001.1"/>
</dbReference>
<sequence>MPGQSIDERRSQLIQAITTAANQAIATINGDVSLTTAAKAEQLNQLAQAKDAALAQLAKAATAADGVNGVNQSLATIATIHQPAERSLSQQRQDLLDSITQLVNQATANIDQENSLTDSETTSLKDQVTALQKAAVQSVNESQNADDLQVGQQALQDGLDQVKFMTQQDVDLHALNQAQLAANEVIANNQTLSDVEKASQNI</sequence>
<dbReference type="Proteomes" id="UP001314262">
    <property type="component" value="Unassembled WGS sequence"/>
</dbReference>
<organism evidence="1 2">
    <name type="scientific">Fructobacillus tropaeoli</name>
    <dbReference type="NCBI Taxonomy" id="709323"/>
    <lineage>
        <taxon>Bacteria</taxon>
        <taxon>Bacillati</taxon>
        <taxon>Bacillota</taxon>
        <taxon>Bacilli</taxon>
        <taxon>Lactobacillales</taxon>
        <taxon>Lactobacillaceae</taxon>
        <taxon>Fructobacillus</taxon>
    </lineage>
</organism>
<comment type="caution">
    <text evidence="1">The sequence shown here is derived from an EMBL/GenBank/DDBJ whole genome shotgun (WGS) entry which is preliminary data.</text>
</comment>
<accession>A0ABN9YLG5</accession>
<evidence type="ECO:0000313" key="1">
    <source>
        <dbReference type="EMBL" id="CAK1224580.1"/>
    </source>
</evidence>
<protein>
    <submittedName>
        <fullName evidence="1">Uncharacterized protein</fullName>
    </submittedName>
</protein>
<name>A0ABN9YLG5_9LACO</name>
<reference evidence="1 2" key="1">
    <citation type="submission" date="2023-10" db="EMBL/GenBank/DDBJ databases">
        <authorList>
            <person name="Botero Cardona J."/>
        </authorList>
    </citation>
    <scope>NUCLEOTIDE SEQUENCE [LARGE SCALE GENOMIC DNA]</scope>
    <source>
        <strain evidence="1 2">R-53137</strain>
    </source>
</reference>
<gene>
    <name evidence="1" type="ORF">R53137_KAKDMLNK_00057</name>
</gene>
<evidence type="ECO:0000313" key="2">
    <source>
        <dbReference type="Proteomes" id="UP001314262"/>
    </source>
</evidence>
<proteinExistence type="predicted"/>
<keyword evidence="2" id="KW-1185">Reference proteome</keyword>